<dbReference type="RefSeq" id="XP_023089749.1">
    <property type="nucleotide sequence ID" value="XM_023234645.1"/>
</dbReference>
<evidence type="ECO:0000313" key="2">
    <source>
        <dbReference type="Proteomes" id="UP000006564"/>
    </source>
</evidence>
<accession>Q2UMS0</accession>
<name>Q2UMS0_ASPOR</name>
<reference evidence="1 2" key="1">
    <citation type="journal article" date="2005" name="Nature">
        <title>Genome sequencing and analysis of Aspergillus oryzae.</title>
        <authorList>
            <person name="Machida M."/>
            <person name="Asai K."/>
            <person name="Sano M."/>
            <person name="Tanaka T."/>
            <person name="Kumagai T."/>
            <person name="Terai G."/>
            <person name="Kusumoto K."/>
            <person name="Arima T."/>
            <person name="Akita O."/>
            <person name="Kashiwagi Y."/>
            <person name="Abe K."/>
            <person name="Gomi K."/>
            <person name="Horiuchi H."/>
            <person name="Kitamoto K."/>
            <person name="Kobayashi T."/>
            <person name="Takeuchi M."/>
            <person name="Denning D.W."/>
            <person name="Galagan J.E."/>
            <person name="Nierman W.C."/>
            <person name="Yu J."/>
            <person name="Archer D.B."/>
            <person name="Bennett J.W."/>
            <person name="Bhatnagar D."/>
            <person name="Cleveland T.E."/>
            <person name="Fedorova N.D."/>
            <person name="Gotoh O."/>
            <person name="Horikawa H."/>
            <person name="Hosoyama A."/>
            <person name="Ichinomiya M."/>
            <person name="Igarashi R."/>
            <person name="Iwashita K."/>
            <person name="Juvvadi P.R."/>
            <person name="Kato M."/>
            <person name="Kato Y."/>
            <person name="Kin T."/>
            <person name="Kokubun A."/>
            <person name="Maeda H."/>
            <person name="Maeyama N."/>
            <person name="Maruyama J."/>
            <person name="Nagasaki H."/>
            <person name="Nakajima T."/>
            <person name="Oda K."/>
            <person name="Okada K."/>
            <person name="Paulsen I."/>
            <person name="Sakamoto K."/>
            <person name="Sawano T."/>
            <person name="Takahashi M."/>
            <person name="Takase K."/>
            <person name="Terabayashi Y."/>
            <person name="Wortman J."/>
            <person name="Yamada O."/>
            <person name="Yamagata Y."/>
            <person name="Anazawa H."/>
            <person name="Hata Y."/>
            <person name="Koide Y."/>
            <person name="Komori T."/>
            <person name="Koyama Y."/>
            <person name="Minetoki T."/>
            <person name="Suharnan S."/>
            <person name="Tanaka A."/>
            <person name="Isono K."/>
            <person name="Kuhara S."/>
            <person name="Ogasawara N."/>
            <person name="Kikuchi H."/>
        </authorList>
    </citation>
    <scope>NUCLEOTIDE SEQUENCE [LARGE SCALE GENOMIC DNA]</scope>
    <source>
        <strain evidence="2">ATCC 42149 / RIB 40</strain>
    </source>
</reference>
<dbReference type="GeneID" id="5991118"/>
<dbReference type="KEGG" id="aor:AO090001000647"/>
<proteinExistence type="predicted"/>
<gene>
    <name evidence="1" type="ORF">AO090001000647</name>
</gene>
<dbReference type="InterPro" id="IPR053230">
    <property type="entry name" value="Trans_reg_galc"/>
</dbReference>
<dbReference type="PANTHER" id="PTHR47654:SF1">
    <property type="entry name" value="ZN(II)2CYS6 TRANSCRIPTION FACTOR (EUROFUNG)"/>
    <property type="match status" value="1"/>
</dbReference>
<protein>
    <submittedName>
        <fullName evidence="1">DNA, SC001</fullName>
    </submittedName>
</protein>
<dbReference type="HOGENOM" id="CLU_1578173_0_0_1"/>
<organism evidence="1 2">
    <name type="scientific">Aspergillus oryzae (strain ATCC 42149 / RIB 40)</name>
    <name type="common">Yellow koji mold</name>
    <dbReference type="NCBI Taxonomy" id="510516"/>
    <lineage>
        <taxon>Eukaryota</taxon>
        <taxon>Fungi</taxon>
        <taxon>Dikarya</taxon>
        <taxon>Ascomycota</taxon>
        <taxon>Pezizomycotina</taxon>
        <taxon>Eurotiomycetes</taxon>
        <taxon>Eurotiomycetidae</taxon>
        <taxon>Eurotiales</taxon>
        <taxon>Aspergillaceae</taxon>
        <taxon>Aspergillus</taxon>
        <taxon>Aspergillus subgen. Circumdati</taxon>
    </lineage>
</organism>
<dbReference type="PANTHER" id="PTHR47654">
    <property type="entry name" value="ZN(II)2CYS6 TRANSCRIPTION FACTOR (EUROFUNG)-RELATED"/>
    <property type="match status" value="1"/>
</dbReference>
<evidence type="ECO:0000313" key="1">
    <source>
        <dbReference type="EMBL" id="BAE57145.1"/>
    </source>
</evidence>
<dbReference type="EMBL" id="BA000050">
    <property type="protein sequence ID" value="BAE57145.1"/>
    <property type="molecule type" value="Genomic_DNA"/>
</dbReference>
<sequence length="169" mass="18747">MLDIQLSVMTGRPPHCSSDFCTTPHPVPFQEEEFLDDNVAQIIMDNESRNIFMEALSSRNSTKSTSEVTSSEGFGPPMSHHGKQYGQAAYNAVDSLTPNTSLYFLCLVDLGLIMRESIDTLYAPGAARKSWRERAKCLTSYPIRRNLHGSTMSHLGGRLGKNFARCRAG</sequence>
<dbReference type="CDD" id="cd12148">
    <property type="entry name" value="fungal_TF_MHR"/>
    <property type="match status" value="1"/>
</dbReference>
<keyword evidence="2" id="KW-1185">Reference proteome</keyword>
<dbReference type="EMBL" id="AP007154">
    <property type="protein sequence ID" value="BAE57145.1"/>
    <property type="molecule type" value="Genomic_DNA"/>
</dbReference>
<dbReference type="Proteomes" id="UP000006564">
    <property type="component" value="Chromosome 2"/>
</dbReference>
<dbReference type="AlphaFoldDB" id="Q2UMS0"/>